<reference evidence="2 3" key="1">
    <citation type="journal article" date="2016" name="Nat. Commun.">
        <title>Thousands of microbial genomes shed light on interconnected biogeochemical processes in an aquifer system.</title>
        <authorList>
            <person name="Anantharaman K."/>
            <person name="Brown C.T."/>
            <person name="Hug L.A."/>
            <person name="Sharon I."/>
            <person name="Castelle C.J."/>
            <person name="Probst A.J."/>
            <person name="Thomas B.C."/>
            <person name="Singh A."/>
            <person name="Wilkins M.J."/>
            <person name="Karaoz U."/>
            <person name="Brodie E.L."/>
            <person name="Williams K.H."/>
            <person name="Hubbard S.S."/>
            <person name="Banfield J.F."/>
        </authorList>
    </citation>
    <scope>NUCLEOTIDE SEQUENCE [LARGE SCALE GENOMIC DNA]</scope>
</reference>
<dbReference type="Proteomes" id="UP000178529">
    <property type="component" value="Unassembled WGS sequence"/>
</dbReference>
<evidence type="ECO:0000313" key="2">
    <source>
        <dbReference type="EMBL" id="OHA69011.1"/>
    </source>
</evidence>
<feature type="compositionally biased region" description="Basic and acidic residues" evidence="1">
    <location>
        <begin position="129"/>
        <end position="147"/>
    </location>
</feature>
<comment type="caution">
    <text evidence="2">The sequence shown here is derived from an EMBL/GenBank/DDBJ whole genome shotgun (WGS) entry which is preliminary data.</text>
</comment>
<accession>A0A1G2RA95</accession>
<organism evidence="2 3">
    <name type="scientific">Candidatus Wildermuthbacteria bacterium RIFCSPHIGHO2_02_FULL_48_16</name>
    <dbReference type="NCBI Taxonomy" id="1802453"/>
    <lineage>
        <taxon>Bacteria</taxon>
        <taxon>Candidatus Wildermuthiibacteriota</taxon>
    </lineage>
</organism>
<feature type="region of interest" description="Disordered" evidence="1">
    <location>
        <begin position="123"/>
        <end position="179"/>
    </location>
</feature>
<dbReference type="AlphaFoldDB" id="A0A1G2RA95"/>
<feature type="compositionally biased region" description="Basic and acidic residues" evidence="1">
    <location>
        <begin position="162"/>
        <end position="171"/>
    </location>
</feature>
<gene>
    <name evidence="2" type="ORF">A3J68_00695</name>
</gene>
<dbReference type="EMBL" id="MHTY01000010">
    <property type="protein sequence ID" value="OHA69011.1"/>
    <property type="molecule type" value="Genomic_DNA"/>
</dbReference>
<proteinExistence type="predicted"/>
<evidence type="ECO:0000313" key="3">
    <source>
        <dbReference type="Proteomes" id="UP000178529"/>
    </source>
</evidence>
<name>A0A1G2RA95_9BACT</name>
<sequence>MTEELSRSVELELAELICIEHTLAPSQAVAGIMESGVLGPGKDTCLKIGTAILEALSNDSYPIGINFTEDELWLLRERVSIYTSQGSNADLGLVIKSKIYQALLSIGNNRAAEAVLEEVAPVDEQAEEGMSREEVDDAVRRWQEISGHRNPGPGGRTGPYRPNDDPEDKTRPKTPPKPH</sequence>
<evidence type="ECO:0000256" key="1">
    <source>
        <dbReference type="SAM" id="MobiDB-lite"/>
    </source>
</evidence>
<protein>
    <submittedName>
        <fullName evidence="2">Uncharacterized protein</fullName>
    </submittedName>
</protein>